<protein>
    <submittedName>
        <fullName evidence="2">Uncharacterized protein</fullName>
    </submittedName>
</protein>
<dbReference type="SUPFAM" id="SSF81778">
    <property type="entry name" value="Crustacean CHH/MIH/GIH neurohormone"/>
    <property type="match status" value="1"/>
</dbReference>
<gene>
    <name evidence="2" type="primary">WBGene00273530</name>
</gene>
<sequence length="98" mass="11150">MLSVLVLSLLITFSPHGSTAEVSHSKLKYPFHIQSEKCPDWPRTLYSEAVCAACHEMWSNTFATFNADCNAECFRNDKFRKCLDQFTDRSEPVGNKCP</sequence>
<dbReference type="AlphaFoldDB" id="A0A2A6B5S3"/>
<dbReference type="Proteomes" id="UP000005239">
    <property type="component" value="Unassembled WGS sequence"/>
</dbReference>
<evidence type="ECO:0000256" key="1">
    <source>
        <dbReference type="ARBA" id="ARBA00005447"/>
    </source>
</evidence>
<proteinExistence type="inferred from homology"/>
<reference evidence="3" key="1">
    <citation type="journal article" date="2008" name="Nat. Genet.">
        <title>The Pristionchus pacificus genome provides a unique perspective on nematode lifestyle and parasitism.</title>
        <authorList>
            <person name="Dieterich C."/>
            <person name="Clifton S.W."/>
            <person name="Schuster L.N."/>
            <person name="Chinwalla A."/>
            <person name="Delehaunty K."/>
            <person name="Dinkelacker I."/>
            <person name="Fulton L."/>
            <person name="Fulton R."/>
            <person name="Godfrey J."/>
            <person name="Minx P."/>
            <person name="Mitreva M."/>
            <person name="Roeseler W."/>
            <person name="Tian H."/>
            <person name="Witte H."/>
            <person name="Yang S.P."/>
            <person name="Wilson R.K."/>
            <person name="Sommer R.J."/>
        </authorList>
    </citation>
    <scope>NUCLEOTIDE SEQUENCE [LARGE SCALE GENOMIC DNA]</scope>
    <source>
        <strain evidence="3">PS312</strain>
    </source>
</reference>
<name>A0A2A6B5S3_PRIPA</name>
<dbReference type="InterPro" id="IPR035957">
    <property type="entry name" value="Crust_neurohorm_sf"/>
</dbReference>
<reference evidence="2" key="2">
    <citation type="submission" date="2022-06" db="UniProtKB">
        <authorList>
            <consortium name="EnsemblMetazoa"/>
        </authorList>
    </citation>
    <scope>IDENTIFICATION</scope>
    <source>
        <strain evidence="2">PS312</strain>
    </source>
</reference>
<dbReference type="Gene3D" id="1.10.2010.10">
    <property type="entry name" value="Crustacean CHH/MIH/GIH neurohormone"/>
    <property type="match status" value="1"/>
</dbReference>
<evidence type="ECO:0000313" key="3">
    <source>
        <dbReference type="Proteomes" id="UP000005239"/>
    </source>
</evidence>
<accession>A0A2A6B5S3</accession>
<dbReference type="EnsemblMetazoa" id="PPA35161.1">
    <property type="protein sequence ID" value="PPA35161.1"/>
    <property type="gene ID" value="WBGene00273530"/>
</dbReference>
<organism evidence="2 3">
    <name type="scientific">Pristionchus pacificus</name>
    <name type="common">Parasitic nematode worm</name>
    <dbReference type="NCBI Taxonomy" id="54126"/>
    <lineage>
        <taxon>Eukaryota</taxon>
        <taxon>Metazoa</taxon>
        <taxon>Ecdysozoa</taxon>
        <taxon>Nematoda</taxon>
        <taxon>Chromadorea</taxon>
        <taxon>Rhabditida</taxon>
        <taxon>Rhabditina</taxon>
        <taxon>Diplogasteromorpha</taxon>
        <taxon>Diplogasteroidea</taxon>
        <taxon>Neodiplogasteridae</taxon>
        <taxon>Pristionchus</taxon>
    </lineage>
</organism>
<evidence type="ECO:0000313" key="2">
    <source>
        <dbReference type="EnsemblMetazoa" id="PPA35161.1"/>
    </source>
</evidence>
<comment type="similarity">
    <text evidence="1">Belongs to the arthropod CHH/MIH/GIH/VIH hormone family.</text>
</comment>
<accession>A0A8R1YLV1</accession>
<keyword evidence="3" id="KW-1185">Reference proteome</keyword>